<reference evidence="2 3" key="1">
    <citation type="submission" date="2016-09" db="EMBL/GenBank/DDBJ databases">
        <title>Complete genome sequence of Deltia acidovorans CM13 isolated from murine proximal colonic tissue.</title>
        <authorList>
            <person name="Saffarian A."/>
        </authorList>
    </citation>
    <scope>NUCLEOTIDE SEQUENCE [LARGE SCALE GENOMIC DNA]</scope>
    <source>
        <strain evidence="2 3">CM13</strain>
    </source>
</reference>
<sequence>MNLLNRARYPRRQAGQALVEFLAMAAPLLGLFLLMPMIGKYQDIAHATQMASRYAAFDATVHNDAAGSYKPPAQLAAEVRRRYFSRPDAPIKTDDTAGDFDAHRNPLWTDPAGNPLIPRFSDISVSFGASQSTAHRDAFTASPDGVPFSIVPLANHGRIGLNAPGIYRANISVPLANLPAGIQSYTPFLRVTRHTSVLIEPWASRSVEQTMDRFGRLAPLNSLFSPVETLLDVAIPVFELMEVPAPKFGRLDKWQDIVPADRLRAE</sequence>
<accession>A0ABM6EBN6</accession>
<feature type="transmembrane region" description="Helical" evidence="1">
    <location>
        <begin position="21"/>
        <end position="39"/>
    </location>
</feature>
<evidence type="ECO:0000313" key="3">
    <source>
        <dbReference type="Proteomes" id="UP000095607"/>
    </source>
</evidence>
<dbReference type="EMBL" id="CP017420">
    <property type="protein sequence ID" value="AOV05047.1"/>
    <property type="molecule type" value="Genomic_DNA"/>
</dbReference>
<dbReference type="RefSeq" id="WP_046238343.1">
    <property type="nucleotide sequence ID" value="NZ_CBCSDN010000007.1"/>
</dbReference>
<evidence type="ECO:0008006" key="4">
    <source>
        <dbReference type="Google" id="ProtNLM"/>
    </source>
</evidence>
<protein>
    <recommendedName>
        <fullName evidence="4">Pilus assembly protein</fullName>
    </recommendedName>
</protein>
<proteinExistence type="predicted"/>
<dbReference type="Proteomes" id="UP000095607">
    <property type="component" value="Chromosome"/>
</dbReference>
<keyword evidence="1" id="KW-0812">Transmembrane</keyword>
<evidence type="ECO:0000256" key="1">
    <source>
        <dbReference type="SAM" id="Phobius"/>
    </source>
</evidence>
<keyword evidence="1" id="KW-1133">Transmembrane helix</keyword>
<keyword evidence="1" id="KW-0472">Membrane</keyword>
<name>A0ABM6EBN6_9BURK</name>
<organism evidence="2 3">
    <name type="scientific">Delftia tsuruhatensis</name>
    <dbReference type="NCBI Taxonomy" id="180282"/>
    <lineage>
        <taxon>Bacteria</taxon>
        <taxon>Pseudomonadati</taxon>
        <taxon>Pseudomonadota</taxon>
        <taxon>Betaproteobacteria</taxon>
        <taxon>Burkholderiales</taxon>
        <taxon>Comamonadaceae</taxon>
        <taxon>Delftia</taxon>
    </lineage>
</organism>
<evidence type="ECO:0000313" key="2">
    <source>
        <dbReference type="EMBL" id="AOV05047.1"/>
    </source>
</evidence>
<gene>
    <name evidence="2" type="ORF">BI380_28815</name>
</gene>
<keyword evidence="3" id="KW-1185">Reference proteome</keyword>